<reference evidence="2" key="1">
    <citation type="journal article" date="2022" name="J Environ Chem Eng">
        <title>Biodegradation of petroleum oil using a constructed nonpathogenic and heavy metal-tolerant bacterial consortium isolated from marine sponges.</title>
        <authorList>
            <person name="Dechsakulwatana C."/>
            <person name="Rungsihiranrut A."/>
            <person name="Muangchinda C."/>
            <person name="Ningthoujam R."/>
            <person name="Klankeo P."/>
            <person name="Pinyakong O."/>
        </authorList>
    </citation>
    <scope>NUCLEOTIDE SEQUENCE [LARGE SCALE GENOMIC DNA]</scope>
    <source>
        <strain evidence="2">MO2-4</strain>
    </source>
</reference>
<dbReference type="SUPFAM" id="SSF89550">
    <property type="entry name" value="PHP domain-like"/>
    <property type="match status" value="1"/>
</dbReference>
<accession>A0ABU3ZZY7</accession>
<dbReference type="Proteomes" id="UP001185984">
    <property type="component" value="Unassembled WGS sequence"/>
</dbReference>
<name>A0ABU3ZZY7_9SPHN</name>
<keyword evidence="2" id="KW-1185">Reference proteome</keyword>
<evidence type="ECO:0000313" key="2">
    <source>
        <dbReference type="Proteomes" id="UP001185984"/>
    </source>
</evidence>
<dbReference type="EMBL" id="JAPTHD010000007">
    <property type="protein sequence ID" value="MDV5825034.1"/>
    <property type="molecule type" value="Genomic_DNA"/>
</dbReference>
<protein>
    <submittedName>
        <fullName evidence="1">Phosphoesterase</fullName>
    </submittedName>
</protein>
<sequence length="509" mass="55277">MLRALAAPAQARRGRKSIFIIRDNAMPRLPILLATLIGLSLPASASAEPPQAPQRQWLAGDHHVHSVYSARYAVDPDHPDRAPTPIIGGDSSHSILMNAQKARQFGLDWMVATDHGGPHHSALNHARAWPDVVAARRAVPDLTLFYGMEFDVPGGEHASLIMPYGPAERDQLRDIESRFAERDAFPADPARDRKPRMIEALRYMNGLAEKPVLIGNHPSRTATGRGQWGLHSPTEYRLWHETAPNVAIGMEGAPGHQAARPKAYLDAAHGARGLYGGYPTMGGFDQMVATLGGAWDALLGQGLHWTITASSDSHGHWTERGADFWPGEYAKTWVFAARDPADILDGLRQGRVFVATGDLIDRLDVTVAPVADPTRIAAIGDTLAVKKGTDIQVTIRFRPASAPNGGGDTPVVNHVDLIVGAATGATDEHNPTTHLVRRFTARDWRQDGDRIVIQHRMAAPEGAAYLRVRGASTGEGEPSPDISGENPWRDLWFYANPVYIATDADCAPE</sequence>
<dbReference type="InterPro" id="IPR016195">
    <property type="entry name" value="Pol/histidinol_Pase-like"/>
</dbReference>
<organism evidence="1 2">
    <name type="scientific">Sphingobium naphthae</name>
    <dbReference type="NCBI Taxonomy" id="1886786"/>
    <lineage>
        <taxon>Bacteria</taxon>
        <taxon>Pseudomonadati</taxon>
        <taxon>Pseudomonadota</taxon>
        <taxon>Alphaproteobacteria</taxon>
        <taxon>Sphingomonadales</taxon>
        <taxon>Sphingomonadaceae</taxon>
        <taxon>Sphingobium</taxon>
    </lineage>
</organism>
<gene>
    <name evidence="1" type="ORF">O0R41_15615</name>
</gene>
<comment type="caution">
    <text evidence="1">The sequence shown here is derived from an EMBL/GenBank/DDBJ whole genome shotgun (WGS) entry which is preliminary data.</text>
</comment>
<dbReference type="RefSeq" id="WP_317517670.1">
    <property type="nucleotide sequence ID" value="NZ_JAPTHD010000007.1"/>
</dbReference>
<evidence type="ECO:0000313" key="1">
    <source>
        <dbReference type="EMBL" id="MDV5825034.1"/>
    </source>
</evidence>
<dbReference type="Gene3D" id="3.20.20.140">
    <property type="entry name" value="Metal-dependent hydrolases"/>
    <property type="match status" value="1"/>
</dbReference>
<proteinExistence type="predicted"/>